<evidence type="ECO:0008006" key="5">
    <source>
        <dbReference type="Google" id="ProtNLM"/>
    </source>
</evidence>
<feature type="chain" id="PRO_5021864466" description="Peptidase YpeB-like protein" evidence="2">
    <location>
        <begin position="32"/>
        <end position="243"/>
    </location>
</feature>
<organism evidence="3 4">
    <name type="scientific">Actinoplanes teichomyceticus</name>
    <dbReference type="NCBI Taxonomy" id="1867"/>
    <lineage>
        <taxon>Bacteria</taxon>
        <taxon>Bacillati</taxon>
        <taxon>Actinomycetota</taxon>
        <taxon>Actinomycetes</taxon>
        <taxon>Micromonosporales</taxon>
        <taxon>Micromonosporaceae</taxon>
        <taxon>Actinoplanes</taxon>
    </lineage>
</organism>
<name>A0A561WK70_ACTTI</name>
<evidence type="ECO:0000256" key="2">
    <source>
        <dbReference type="SAM" id="SignalP"/>
    </source>
</evidence>
<dbReference type="EMBL" id="VIWY01000002">
    <property type="protein sequence ID" value="TWG24269.1"/>
    <property type="molecule type" value="Genomic_DNA"/>
</dbReference>
<sequence length="243" mass="25497">MDRYRKWGWGLGIATVSAVTAFGLASWQANAAPSAPATPGATADQPRVSHPSPVPEAAAGTGSDPLTGTEVDRARGIALTPELAATARDVTGQPGPEYLAAELDAEGTGREAELYFYDYRTEKLYKQVVDVRTGKLVKSYSATGMQPPASEREAKVALDLLLADPLGANFREAYRKATGQQLGGADGLVPTAHVYTAKPADQGAGQCGASRCVQLIVKTADGHFINVTDLVIDLSGRTVARLK</sequence>
<keyword evidence="4" id="KW-1185">Reference proteome</keyword>
<feature type="region of interest" description="Disordered" evidence="1">
    <location>
        <begin position="31"/>
        <end position="68"/>
    </location>
</feature>
<dbReference type="OrthoDB" id="5003040at2"/>
<evidence type="ECO:0000313" key="4">
    <source>
        <dbReference type="Proteomes" id="UP000320239"/>
    </source>
</evidence>
<dbReference type="RefSeq" id="WP_122977418.1">
    <property type="nucleotide sequence ID" value="NZ_BOMX01000077.1"/>
</dbReference>
<reference evidence="3 4" key="1">
    <citation type="submission" date="2019-06" db="EMBL/GenBank/DDBJ databases">
        <title>Sequencing the genomes of 1000 actinobacteria strains.</title>
        <authorList>
            <person name="Klenk H.-P."/>
        </authorList>
    </citation>
    <scope>NUCLEOTIDE SEQUENCE [LARGE SCALE GENOMIC DNA]</scope>
    <source>
        <strain evidence="3 4">DSM 43866</strain>
    </source>
</reference>
<feature type="signal peptide" evidence="2">
    <location>
        <begin position="1"/>
        <end position="31"/>
    </location>
</feature>
<evidence type="ECO:0000313" key="3">
    <source>
        <dbReference type="EMBL" id="TWG24269.1"/>
    </source>
</evidence>
<dbReference type="Proteomes" id="UP000320239">
    <property type="component" value="Unassembled WGS sequence"/>
</dbReference>
<dbReference type="AlphaFoldDB" id="A0A561WK70"/>
<comment type="caution">
    <text evidence="3">The sequence shown here is derived from an EMBL/GenBank/DDBJ whole genome shotgun (WGS) entry which is preliminary data.</text>
</comment>
<keyword evidence="2" id="KW-0732">Signal</keyword>
<evidence type="ECO:0000256" key="1">
    <source>
        <dbReference type="SAM" id="MobiDB-lite"/>
    </source>
</evidence>
<protein>
    <recommendedName>
        <fullName evidence="5">Peptidase YpeB-like protein</fullName>
    </recommendedName>
</protein>
<gene>
    <name evidence="3" type="ORF">FHX34_102822</name>
</gene>
<feature type="compositionally biased region" description="Low complexity" evidence="1">
    <location>
        <begin position="31"/>
        <end position="43"/>
    </location>
</feature>
<accession>A0A561WK70</accession>
<proteinExistence type="predicted"/>